<feature type="region of interest" description="Disordered" evidence="1">
    <location>
        <begin position="215"/>
        <end position="320"/>
    </location>
</feature>
<feature type="compositionally biased region" description="Basic and acidic residues" evidence="1">
    <location>
        <begin position="22"/>
        <end position="58"/>
    </location>
</feature>
<organism evidence="2 3">
    <name type="scientific">Malassezia brasiliensis</name>
    <dbReference type="NCBI Taxonomy" id="1821822"/>
    <lineage>
        <taxon>Eukaryota</taxon>
        <taxon>Fungi</taxon>
        <taxon>Dikarya</taxon>
        <taxon>Basidiomycota</taxon>
        <taxon>Ustilaginomycotina</taxon>
        <taxon>Malasseziomycetes</taxon>
        <taxon>Malasseziales</taxon>
        <taxon>Malasseziaceae</taxon>
        <taxon>Malassezia</taxon>
    </lineage>
</organism>
<evidence type="ECO:0000313" key="2">
    <source>
        <dbReference type="EMBL" id="WFC93419.1"/>
    </source>
</evidence>
<feature type="compositionally biased region" description="Acidic residues" evidence="1">
    <location>
        <begin position="268"/>
        <end position="283"/>
    </location>
</feature>
<feature type="compositionally biased region" description="Low complexity" evidence="1">
    <location>
        <begin position="144"/>
        <end position="154"/>
    </location>
</feature>
<proteinExistence type="predicted"/>
<reference evidence="2" key="1">
    <citation type="submission" date="2023-03" db="EMBL/GenBank/DDBJ databases">
        <title>Mating type loci evolution in Malassezia.</title>
        <authorList>
            <person name="Coelho M.A."/>
        </authorList>
    </citation>
    <scope>NUCLEOTIDE SEQUENCE</scope>
    <source>
        <strain evidence="2">CBS 14135</strain>
    </source>
</reference>
<dbReference type="AlphaFoldDB" id="A0AAF0ILV7"/>
<evidence type="ECO:0000313" key="3">
    <source>
        <dbReference type="Proteomes" id="UP001216638"/>
    </source>
</evidence>
<sequence>MAKQIEAAGEGESLLGSDDSSDEAHLAEEEKYIIDDELHRSNHHRQEGTDGKSEDSYRSESVGTEEELNIDHDSDFWNALSPAAHGTDADIGEEMFKPQRGFATSPEPSFSDFFASSDEIDDGKETGDDEMLTTDEDTVEESDGSSTISSASVSAPLIAHFGASQQLPGDAEGEHVNEPDADEEKSLKNAIPLLVIEDLDGRLIYARAGDGEAVFGSDGEFEFVGESEDDSSSDDLYGGTGYGFTGDSSALPHPSRTPGASDTQTYDAGDDGDTTDELPDEDMPPTKGAMVNDMSGPTAHGSDTGAAVSHNNDATTSCCKPEMGQFIPALSKSVHPKQ</sequence>
<accession>A0AAF0ILV7</accession>
<gene>
    <name evidence="2" type="ORF">MBRA1_000039</name>
</gene>
<dbReference type="Proteomes" id="UP001216638">
    <property type="component" value="Chromosome 1"/>
</dbReference>
<feature type="compositionally biased region" description="Acidic residues" evidence="1">
    <location>
        <begin position="219"/>
        <end position="233"/>
    </location>
</feature>
<name>A0AAF0ILV7_9BASI</name>
<feature type="region of interest" description="Disordered" evidence="1">
    <location>
        <begin position="1"/>
        <end position="187"/>
    </location>
</feature>
<feature type="compositionally biased region" description="Acidic residues" evidence="1">
    <location>
        <begin position="118"/>
        <end position="143"/>
    </location>
</feature>
<protein>
    <submittedName>
        <fullName evidence="2">Uncharacterized protein</fullName>
    </submittedName>
</protein>
<feature type="compositionally biased region" description="Polar residues" evidence="1">
    <location>
        <begin position="309"/>
        <end position="318"/>
    </location>
</feature>
<keyword evidence="3" id="KW-1185">Reference proteome</keyword>
<dbReference type="EMBL" id="CP119951">
    <property type="protein sequence ID" value="WFC93419.1"/>
    <property type="molecule type" value="Genomic_DNA"/>
</dbReference>
<evidence type="ECO:0000256" key="1">
    <source>
        <dbReference type="SAM" id="MobiDB-lite"/>
    </source>
</evidence>